<name>A0A0A3A698_9PAST</name>
<dbReference type="PROSITE" id="PS00455">
    <property type="entry name" value="AMP_BINDING"/>
    <property type="match status" value="1"/>
</dbReference>
<dbReference type="Proteomes" id="UP000030554">
    <property type="component" value="Unassembled WGS sequence"/>
</dbReference>
<keyword evidence="3 8" id="KW-0436">Ligase</keyword>
<dbReference type="SUPFAM" id="SSF56801">
    <property type="entry name" value="Acetyl-CoA synthetase-like"/>
    <property type="match status" value="1"/>
</dbReference>
<dbReference type="EMBL" id="JPJQ01000009">
    <property type="protein sequence ID" value="KGQ63247.1"/>
    <property type="molecule type" value="Genomic_DNA"/>
</dbReference>
<feature type="domain" description="AMP-binding enzyme C-terminal" evidence="7">
    <location>
        <begin position="385"/>
        <end position="449"/>
    </location>
</feature>
<evidence type="ECO:0000259" key="6">
    <source>
        <dbReference type="Pfam" id="PF00501"/>
    </source>
</evidence>
<dbReference type="PANTHER" id="PTHR43201:SF5">
    <property type="entry name" value="MEDIUM-CHAIN ACYL-COA LIGASE ACSF2, MITOCHONDRIAL"/>
    <property type="match status" value="1"/>
</dbReference>
<dbReference type="InterPro" id="IPR042099">
    <property type="entry name" value="ANL_N_sf"/>
</dbReference>
<dbReference type="InterPro" id="IPR000873">
    <property type="entry name" value="AMP-dep_synth/lig_dom"/>
</dbReference>
<comment type="similarity">
    <text evidence="1">Belongs to the ATP-dependent AMP-binding enzyme family.</text>
</comment>
<evidence type="ECO:0000256" key="3">
    <source>
        <dbReference type="ARBA" id="ARBA00022598"/>
    </source>
</evidence>
<dbReference type="InterPro" id="IPR010192">
    <property type="entry name" value="MenE"/>
</dbReference>
<dbReference type="RefSeq" id="WP_039162618.1">
    <property type="nucleotide sequence ID" value="NZ_JPJQ01000009.1"/>
</dbReference>
<dbReference type="GO" id="GO:0031956">
    <property type="term" value="F:medium-chain fatty acid-CoA ligase activity"/>
    <property type="evidence" value="ECO:0007669"/>
    <property type="project" value="TreeGrafter"/>
</dbReference>
<dbReference type="GO" id="GO:0009234">
    <property type="term" value="P:menaquinone biosynthetic process"/>
    <property type="evidence" value="ECO:0007669"/>
    <property type="project" value="UniProtKB-KW"/>
</dbReference>
<keyword evidence="5" id="KW-0067">ATP-binding</keyword>
<sequence>MLWQRYAEIKPTDIALKFELKQQVKSGDETRFSIVERDLTWRDLHQIIEQWADVWQAEGVSSGKGVALIGRYQPALVIAYLVALRLQCRVLVINPMFPAEKIKQICEQCNMDYLLDCTQLNGVEVGKLQRLGFGLADNVSQQWMTQCPLTFTLTSGSTGLPKAVVHTLSQHLASAEGISPLLQIDENSEWLLSLPLFHVSGQGIVWRWLQNGCCLRCVGDNIYQNLLQVTHSALVPTQLQHFLQFLQENNISSFRLTHILLGGAHIPVALTQQAIRAGIHCYSGYGMTEAASTVFAKKSDVSAGVGYLLPLREYRLVDGEIWVRGQTLALGYWQKNGEIKTLLNQEGWFATRDKGYQAANTKELFIQGRIDNMFISGGENIQPEEIEAIILQQPDVKQVFVLPIEDQIYGQRPVAVIDFANGFSFDKVNAVQVALREKLEKFKQPIAYYPFEKIMRSALGIKVSRHLLSQQLSLFLQNSEE</sequence>
<dbReference type="Gene3D" id="3.40.50.12780">
    <property type="entry name" value="N-terminal domain of ligase-like"/>
    <property type="match status" value="1"/>
</dbReference>
<evidence type="ECO:0000256" key="5">
    <source>
        <dbReference type="ARBA" id="ARBA00022840"/>
    </source>
</evidence>
<keyword evidence="4" id="KW-0547">Nucleotide-binding</keyword>
<evidence type="ECO:0000313" key="8">
    <source>
        <dbReference type="EMBL" id="KGQ63247.1"/>
    </source>
</evidence>
<evidence type="ECO:0000256" key="1">
    <source>
        <dbReference type="ARBA" id="ARBA00006432"/>
    </source>
</evidence>
<evidence type="ECO:0000256" key="4">
    <source>
        <dbReference type="ARBA" id="ARBA00022741"/>
    </source>
</evidence>
<evidence type="ECO:0000259" key="7">
    <source>
        <dbReference type="Pfam" id="PF13193"/>
    </source>
</evidence>
<evidence type="ECO:0000313" key="9">
    <source>
        <dbReference type="Proteomes" id="UP000030554"/>
    </source>
</evidence>
<dbReference type="Gene3D" id="3.30.300.30">
    <property type="match status" value="1"/>
</dbReference>
<dbReference type="InterPro" id="IPR020845">
    <property type="entry name" value="AMP-binding_CS"/>
</dbReference>
<dbReference type="Pfam" id="PF13193">
    <property type="entry name" value="AMP-binding_C"/>
    <property type="match status" value="1"/>
</dbReference>
<dbReference type="AlphaFoldDB" id="A0A0A3A698"/>
<accession>A0A0A3A698</accession>
<evidence type="ECO:0000256" key="2">
    <source>
        <dbReference type="ARBA" id="ARBA00022428"/>
    </source>
</evidence>
<dbReference type="NCBIfam" id="NF006539">
    <property type="entry name" value="PRK09029.1"/>
    <property type="match status" value="1"/>
</dbReference>
<feature type="domain" description="AMP-dependent synthetase/ligase" evidence="6">
    <location>
        <begin position="26"/>
        <end position="333"/>
    </location>
</feature>
<reference evidence="8 9" key="1">
    <citation type="submission" date="2014-07" db="EMBL/GenBank/DDBJ databases">
        <title>Chaperone-usher fimbriae in a diverse selection of Gallibacterium genomes.</title>
        <authorList>
            <person name="Kudirkiene E."/>
            <person name="Bager R.J."/>
            <person name="Johnson T.J."/>
            <person name="Bojesen A.M."/>
        </authorList>
    </citation>
    <scope>NUCLEOTIDE SEQUENCE [LARGE SCALE GENOMIC DNA]</scope>
    <source>
        <strain evidence="8 9">4895</strain>
    </source>
</reference>
<dbReference type="InterPro" id="IPR025110">
    <property type="entry name" value="AMP-bd_C"/>
</dbReference>
<dbReference type="PANTHER" id="PTHR43201">
    <property type="entry name" value="ACYL-COA SYNTHETASE"/>
    <property type="match status" value="1"/>
</dbReference>
<dbReference type="InterPro" id="IPR045851">
    <property type="entry name" value="AMP-bd_C_sf"/>
</dbReference>
<protein>
    <submittedName>
        <fullName evidence="8">O-succinylbenzoic acid--CoA ligase</fullName>
    </submittedName>
</protein>
<dbReference type="GO" id="GO:0006631">
    <property type="term" value="P:fatty acid metabolic process"/>
    <property type="evidence" value="ECO:0007669"/>
    <property type="project" value="TreeGrafter"/>
</dbReference>
<comment type="caution">
    <text evidence="8">The sequence shown here is derived from an EMBL/GenBank/DDBJ whole genome shotgun (WGS) entry which is preliminary data.</text>
</comment>
<organism evidence="8 9">
    <name type="scientific">Gallibacterium anatis 4895</name>
    <dbReference type="NCBI Taxonomy" id="1396510"/>
    <lineage>
        <taxon>Bacteria</taxon>
        <taxon>Pseudomonadati</taxon>
        <taxon>Pseudomonadota</taxon>
        <taxon>Gammaproteobacteria</taxon>
        <taxon>Pasteurellales</taxon>
        <taxon>Pasteurellaceae</taxon>
        <taxon>Gallibacterium</taxon>
    </lineage>
</organism>
<dbReference type="GO" id="GO:0005524">
    <property type="term" value="F:ATP binding"/>
    <property type="evidence" value="ECO:0007669"/>
    <property type="project" value="UniProtKB-KW"/>
</dbReference>
<dbReference type="GO" id="GO:0008756">
    <property type="term" value="F:o-succinylbenzoate-CoA ligase activity"/>
    <property type="evidence" value="ECO:0007669"/>
    <property type="project" value="InterPro"/>
</dbReference>
<proteinExistence type="inferred from homology"/>
<keyword evidence="2" id="KW-0474">Menaquinone biosynthesis</keyword>
<gene>
    <name evidence="8" type="ORF">IO48_01795</name>
</gene>
<dbReference type="CDD" id="cd17630">
    <property type="entry name" value="OSB_MenE-like"/>
    <property type="match status" value="1"/>
</dbReference>
<dbReference type="Pfam" id="PF00501">
    <property type="entry name" value="AMP-binding"/>
    <property type="match status" value="1"/>
</dbReference>
<dbReference type="NCBIfam" id="TIGR01923">
    <property type="entry name" value="menE"/>
    <property type="match status" value="1"/>
</dbReference>